<reference evidence="2" key="1">
    <citation type="submission" date="2021-04" db="EMBL/GenBank/DDBJ databases">
        <title>Draft genome assembly of strain Phenylobacterium sp. 20VBR1 using MiniION and Illumina platforms.</title>
        <authorList>
            <person name="Thomas F.A."/>
            <person name="Krishnan K.P."/>
            <person name="Sinha R.K."/>
        </authorList>
    </citation>
    <scope>NUCLEOTIDE SEQUENCE</scope>
    <source>
        <strain evidence="2">20VBR1</strain>
    </source>
</reference>
<dbReference type="Pfam" id="PF14273">
    <property type="entry name" value="DUF4360"/>
    <property type="match status" value="1"/>
</dbReference>
<dbReference type="AlphaFoldDB" id="A0A941HVR3"/>
<gene>
    <name evidence="2" type="ORF">JKL49_06285</name>
</gene>
<feature type="chain" id="PRO_5036906893" evidence="1">
    <location>
        <begin position="21"/>
        <end position="217"/>
    </location>
</feature>
<dbReference type="RefSeq" id="WP_215339069.1">
    <property type="nucleotide sequence ID" value="NZ_JAGSGD010000001.1"/>
</dbReference>
<proteinExistence type="predicted"/>
<evidence type="ECO:0000313" key="2">
    <source>
        <dbReference type="EMBL" id="MBR7618993.1"/>
    </source>
</evidence>
<keyword evidence="1" id="KW-0732">Signal</keyword>
<organism evidence="2 3">
    <name type="scientific">Phenylobacterium glaciei</name>
    <dbReference type="NCBI Taxonomy" id="2803784"/>
    <lineage>
        <taxon>Bacteria</taxon>
        <taxon>Pseudomonadati</taxon>
        <taxon>Pseudomonadota</taxon>
        <taxon>Alphaproteobacteria</taxon>
        <taxon>Caulobacterales</taxon>
        <taxon>Caulobacteraceae</taxon>
        <taxon>Phenylobacterium</taxon>
    </lineage>
</organism>
<name>A0A941HVR3_9CAUL</name>
<keyword evidence="3" id="KW-1185">Reference proteome</keyword>
<protein>
    <submittedName>
        <fullName evidence="2">DUF4360 domain-containing protein</fullName>
    </submittedName>
</protein>
<dbReference type="PANTHER" id="PTHR38847">
    <property type="match status" value="1"/>
</dbReference>
<comment type="caution">
    <text evidence="2">The sequence shown here is derived from an EMBL/GenBank/DDBJ whole genome shotgun (WGS) entry which is preliminary data.</text>
</comment>
<dbReference type="EMBL" id="JAGSGD010000001">
    <property type="protein sequence ID" value="MBR7618993.1"/>
    <property type="molecule type" value="Genomic_DNA"/>
</dbReference>
<dbReference type="PANTHER" id="PTHR38847:SF1">
    <property type="entry name" value="PSEUDOURIDINE SYNTHASE RSUA_RLUA-LIKE DOMAIN-CONTAINING PROTEIN"/>
    <property type="match status" value="1"/>
</dbReference>
<dbReference type="Proteomes" id="UP000622580">
    <property type="component" value="Unassembled WGS sequence"/>
</dbReference>
<feature type="signal peptide" evidence="1">
    <location>
        <begin position="1"/>
        <end position="20"/>
    </location>
</feature>
<sequence>MRWSAALPLLALALSAAASAQAKSPLSDVDDPIIGSYKARGLAAEVTEANCGGGSYSVQNSPDGTSISVLFDNFTASGAQAMAGSAHTNCVVQIPLNLPAGYSLGVFRMDYRGFAHLDVGQSALLSVDYGVGRQGRGRNFHRGVRGGYDGDFVFSENLGAGLMKRAGCGEAAALNMTAALDLRSNGGSQDALVTLDSVDGAARGGVVFGVDLKKCRN</sequence>
<evidence type="ECO:0000313" key="3">
    <source>
        <dbReference type="Proteomes" id="UP000622580"/>
    </source>
</evidence>
<accession>A0A941HVR3</accession>
<dbReference type="InterPro" id="IPR025649">
    <property type="entry name" value="DUF4360"/>
</dbReference>
<evidence type="ECO:0000256" key="1">
    <source>
        <dbReference type="SAM" id="SignalP"/>
    </source>
</evidence>